<feature type="transmembrane region" description="Helical" evidence="9">
    <location>
        <begin position="370"/>
        <end position="387"/>
    </location>
</feature>
<dbReference type="GO" id="GO:0005886">
    <property type="term" value="C:plasma membrane"/>
    <property type="evidence" value="ECO:0007669"/>
    <property type="project" value="UniProtKB-SubCell"/>
</dbReference>
<organism evidence="10">
    <name type="scientific">Palpitomonas bilix</name>
    <dbReference type="NCBI Taxonomy" id="652834"/>
    <lineage>
        <taxon>Eukaryota</taxon>
        <taxon>Eukaryota incertae sedis</taxon>
    </lineage>
</organism>
<evidence type="ECO:0000256" key="7">
    <source>
        <dbReference type="ARBA" id="ARBA00024041"/>
    </source>
</evidence>
<dbReference type="InterPro" id="IPR044566">
    <property type="entry name" value="RMV1-like"/>
</dbReference>
<feature type="transmembrane region" description="Helical" evidence="9">
    <location>
        <begin position="247"/>
        <end position="271"/>
    </location>
</feature>
<feature type="transmembrane region" description="Helical" evidence="9">
    <location>
        <begin position="62"/>
        <end position="84"/>
    </location>
</feature>
<feature type="region of interest" description="Disordered" evidence="8">
    <location>
        <begin position="492"/>
        <end position="525"/>
    </location>
</feature>
<dbReference type="Pfam" id="PF13520">
    <property type="entry name" value="AA_permease_2"/>
    <property type="match status" value="1"/>
</dbReference>
<dbReference type="GO" id="GO:0015203">
    <property type="term" value="F:polyamine transmembrane transporter activity"/>
    <property type="evidence" value="ECO:0007669"/>
    <property type="project" value="UniProtKB-ARBA"/>
</dbReference>
<gene>
    <name evidence="10" type="ORF">PBIL07802_LOCUS3902</name>
</gene>
<keyword evidence="6 9" id="KW-0472">Membrane</keyword>
<dbReference type="PANTHER" id="PTHR45826">
    <property type="entry name" value="POLYAMINE TRANSPORTER PUT1"/>
    <property type="match status" value="1"/>
</dbReference>
<comment type="subcellular location">
    <subcellularLocation>
        <location evidence="1">Cell membrane</location>
        <topology evidence="1">Multi-pass membrane protein</topology>
    </subcellularLocation>
</comment>
<evidence type="ECO:0000256" key="2">
    <source>
        <dbReference type="ARBA" id="ARBA00022448"/>
    </source>
</evidence>
<evidence type="ECO:0000256" key="5">
    <source>
        <dbReference type="ARBA" id="ARBA00022989"/>
    </source>
</evidence>
<feature type="transmembrane region" description="Helical" evidence="9">
    <location>
        <begin position="407"/>
        <end position="424"/>
    </location>
</feature>
<feature type="transmembrane region" description="Helical" evidence="9">
    <location>
        <begin position="157"/>
        <end position="190"/>
    </location>
</feature>
<feature type="transmembrane region" description="Helical" evidence="9">
    <location>
        <begin position="340"/>
        <end position="358"/>
    </location>
</feature>
<dbReference type="PANTHER" id="PTHR45826:SF2">
    <property type="entry name" value="AMINO ACID TRANSPORTER"/>
    <property type="match status" value="1"/>
</dbReference>
<evidence type="ECO:0000256" key="9">
    <source>
        <dbReference type="SAM" id="Phobius"/>
    </source>
</evidence>
<evidence type="ECO:0000256" key="8">
    <source>
        <dbReference type="SAM" id="MobiDB-lite"/>
    </source>
</evidence>
<keyword evidence="5 9" id="KW-1133">Transmembrane helix</keyword>
<proteinExistence type="inferred from homology"/>
<feature type="transmembrane region" description="Helical" evidence="9">
    <location>
        <begin position="31"/>
        <end position="50"/>
    </location>
</feature>
<keyword evidence="3" id="KW-1003">Cell membrane</keyword>
<sequence>MAATGTETSPLVNNGGGGVAATVAHHTKKRVLRVLPLIALVFFNVSGGPFGAEQSISSGGPLYTILGYTLVSIFWSLPCALVVAELSPAFPHDGGYVVWVREAFGRKFGPFLGFQEGFWSYASGVVDNALYPSLFITYLAAWVQFDLSLWETIAVEYAFIFLLTGLVVLGLDVVGVVSVVLNIIVLAPFLVMIGMGIPRVNASVWLESTPQVQWVNLTNNILWNMNGFDSVSNFAGEVYRPSFTYPVGLTVSVFLVMLVVLLPLMIGVGVAPNFSEWQEGYFSEVSKIIGGAWLQDFFSISSIIANVGMFIAELSTDAYQLCGMAERGMLPKVMAKRTRFRTPWVAILFGMIIQLILAPLDFDIILDLDNFLYCWGLILELVAAIVLRFREPNLYRPFKFPGGKPGLIIGMIIPIGWCLFTIAISTWQIWALGAGSILLGVGLFFLSEYLRKSGKVRFYENTLYIDSKKFSTNKEEYDAVIAASSSESSSVSRYRMNRSKEERKGLEEGDSVSSHSDGNVEKVPLPSVAGGYGAVNHTGETHEYAQYSNSFLEEGRGSPEM</sequence>
<evidence type="ECO:0008006" key="11">
    <source>
        <dbReference type="Google" id="ProtNLM"/>
    </source>
</evidence>
<dbReference type="EMBL" id="HBIB01006307">
    <property type="protein sequence ID" value="CAE0241740.1"/>
    <property type="molecule type" value="Transcribed_RNA"/>
</dbReference>
<keyword evidence="2" id="KW-0813">Transport</keyword>
<evidence type="ECO:0000256" key="1">
    <source>
        <dbReference type="ARBA" id="ARBA00004651"/>
    </source>
</evidence>
<dbReference type="Gene3D" id="1.20.1740.10">
    <property type="entry name" value="Amino acid/polyamine transporter I"/>
    <property type="match status" value="1"/>
</dbReference>
<comment type="similarity">
    <text evidence="7">Belongs to the amino acid-polyamine-organocation (APC) superfamily. Polyamine:cation symporter (PHS) (TC 2.A.3.12) family.</text>
</comment>
<dbReference type="AlphaFoldDB" id="A0A7S3G0G1"/>
<reference evidence="10" key="1">
    <citation type="submission" date="2021-01" db="EMBL/GenBank/DDBJ databases">
        <authorList>
            <person name="Corre E."/>
            <person name="Pelletier E."/>
            <person name="Niang G."/>
            <person name="Scheremetjew M."/>
            <person name="Finn R."/>
            <person name="Kale V."/>
            <person name="Holt S."/>
            <person name="Cochrane G."/>
            <person name="Meng A."/>
            <person name="Brown T."/>
            <person name="Cohen L."/>
        </authorList>
    </citation>
    <scope>NUCLEOTIDE SEQUENCE</scope>
    <source>
        <strain evidence="10">NIES-2562</strain>
    </source>
</reference>
<feature type="compositionally biased region" description="Basic and acidic residues" evidence="8">
    <location>
        <begin position="498"/>
        <end position="507"/>
    </location>
</feature>
<evidence type="ECO:0000313" key="10">
    <source>
        <dbReference type="EMBL" id="CAE0241740.1"/>
    </source>
</evidence>
<evidence type="ECO:0000256" key="3">
    <source>
        <dbReference type="ARBA" id="ARBA00022475"/>
    </source>
</evidence>
<evidence type="ECO:0000256" key="4">
    <source>
        <dbReference type="ARBA" id="ARBA00022692"/>
    </source>
</evidence>
<name>A0A7S3G0G1_9EUKA</name>
<evidence type="ECO:0000256" key="6">
    <source>
        <dbReference type="ARBA" id="ARBA00023136"/>
    </source>
</evidence>
<protein>
    <recommendedName>
        <fullName evidence="11">Amino acid permease</fullName>
    </recommendedName>
</protein>
<feature type="transmembrane region" description="Helical" evidence="9">
    <location>
        <begin position="430"/>
        <end position="450"/>
    </location>
</feature>
<dbReference type="InterPro" id="IPR002293">
    <property type="entry name" value="AA/rel_permease1"/>
</dbReference>
<keyword evidence="4 9" id="KW-0812">Transmembrane</keyword>
<accession>A0A7S3G0G1</accession>